<keyword evidence="1" id="KW-0805">Transcription regulation</keyword>
<feature type="domain" description="HTH arsR-type" evidence="4">
    <location>
        <begin position="3"/>
        <end position="97"/>
    </location>
</feature>
<dbReference type="NCBIfam" id="NF033788">
    <property type="entry name" value="HTH_metalloreg"/>
    <property type="match status" value="1"/>
</dbReference>
<dbReference type="KEGG" id="dvl:Dvul_1441"/>
<evidence type="ECO:0000256" key="1">
    <source>
        <dbReference type="ARBA" id="ARBA00023015"/>
    </source>
</evidence>
<gene>
    <name evidence="5" type="ordered locus">Dvul_1441</name>
</gene>
<dbReference type="SMR" id="A0A0H3A8A7"/>
<dbReference type="PANTHER" id="PTHR33154">
    <property type="entry name" value="TRANSCRIPTIONAL REGULATOR, ARSR FAMILY"/>
    <property type="match status" value="1"/>
</dbReference>
<dbReference type="GO" id="GO:0003700">
    <property type="term" value="F:DNA-binding transcription factor activity"/>
    <property type="evidence" value="ECO:0007669"/>
    <property type="project" value="InterPro"/>
</dbReference>
<protein>
    <submittedName>
        <fullName evidence="5">Transcriptional regulator, ArsR family</fullName>
    </submittedName>
</protein>
<dbReference type="GO" id="GO:0003677">
    <property type="term" value="F:DNA binding"/>
    <property type="evidence" value="ECO:0007669"/>
    <property type="project" value="UniProtKB-KW"/>
</dbReference>
<dbReference type="Pfam" id="PF01022">
    <property type="entry name" value="HTH_5"/>
    <property type="match status" value="1"/>
</dbReference>
<accession>A0A0H3A8A7</accession>
<dbReference type="InterPro" id="IPR051081">
    <property type="entry name" value="HTH_MetalResp_TranReg"/>
</dbReference>
<dbReference type="CDD" id="cd00090">
    <property type="entry name" value="HTH_ARSR"/>
    <property type="match status" value="1"/>
</dbReference>
<dbReference type="InterPro" id="IPR036388">
    <property type="entry name" value="WH-like_DNA-bd_sf"/>
</dbReference>
<proteinExistence type="predicted"/>
<dbReference type="InterPro" id="IPR036390">
    <property type="entry name" value="WH_DNA-bd_sf"/>
</dbReference>
<evidence type="ECO:0000313" key="5">
    <source>
        <dbReference type="EMBL" id="ABM28459.1"/>
    </source>
</evidence>
<reference evidence="6" key="1">
    <citation type="journal article" date="2009" name="Environ. Microbiol.">
        <title>Contribution of mobile genetic elements to Desulfovibrio vulgaris genome plasticity.</title>
        <authorList>
            <person name="Walker C.B."/>
            <person name="Stolyar S."/>
            <person name="Chivian D."/>
            <person name="Pinel N."/>
            <person name="Gabster J.A."/>
            <person name="Dehal P.S."/>
            <person name="He Z."/>
            <person name="Yang Z.K."/>
            <person name="Yen H.C."/>
            <person name="Zhou J."/>
            <person name="Wall J.D."/>
            <person name="Hazen T.C."/>
            <person name="Arkin A.P."/>
            <person name="Stahl D.A."/>
        </authorList>
    </citation>
    <scope>NUCLEOTIDE SEQUENCE [LARGE SCALE GENOMIC DNA]</scope>
    <source>
        <strain evidence="6">DP4</strain>
    </source>
</reference>
<sequence length="114" mass="12723">MDTTTQHIEKQAQLFKALGHPSRLRMVHFLKGGARCVCELQELIGSDMSTVSRHLSVLKNAKIVKDEKKGTNVYYSLALPCLSAFLECTYDTPFRRKCCVESMGIANGNQEVEG</sequence>
<evidence type="ECO:0000256" key="2">
    <source>
        <dbReference type="ARBA" id="ARBA00023125"/>
    </source>
</evidence>
<dbReference type="EMBL" id="CP000527">
    <property type="protein sequence ID" value="ABM28459.1"/>
    <property type="molecule type" value="Genomic_DNA"/>
</dbReference>
<name>A0A0H3A8A7_NITV4</name>
<dbReference type="AlphaFoldDB" id="A0A0H3A8A7"/>
<dbReference type="InterPro" id="IPR001845">
    <property type="entry name" value="HTH_ArsR_DNA-bd_dom"/>
</dbReference>
<dbReference type="RefSeq" id="WP_010938934.1">
    <property type="nucleotide sequence ID" value="NC_008751.1"/>
</dbReference>
<dbReference type="Gene3D" id="1.10.10.10">
    <property type="entry name" value="Winged helix-like DNA-binding domain superfamily/Winged helix DNA-binding domain"/>
    <property type="match status" value="1"/>
</dbReference>
<evidence type="ECO:0000259" key="4">
    <source>
        <dbReference type="PROSITE" id="PS50987"/>
    </source>
</evidence>
<dbReference type="HOGENOM" id="CLU_097806_3_3_7"/>
<dbReference type="PRINTS" id="PR00778">
    <property type="entry name" value="HTHARSR"/>
</dbReference>
<evidence type="ECO:0000313" key="6">
    <source>
        <dbReference type="Proteomes" id="UP000009173"/>
    </source>
</evidence>
<keyword evidence="3" id="KW-0804">Transcription</keyword>
<dbReference type="SMART" id="SM00418">
    <property type="entry name" value="HTH_ARSR"/>
    <property type="match status" value="1"/>
</dbReference>
<organism evidence="5 6">
    <name type="scientific">Nitratidesulfovibrio vulgaris (strain DP4)</name>
    <name type="common">Desulfovibrio vulgaris</name>
    <dbReference type="NCBI Taxonomy" id="391774"/>
    <lineage>
        <taxon>Bacteria</taxon>
        <taxon>Pseudomonadati</taxon>
        <taxon>Thermodesulfobacteriota</taxon>
        <taxon>Desulfovibrionia</taxon>
        <taxon>Desulfovibrionales</taxon>
        <taxon>Desulfovibrionaceae</taxon>
        <taxon>Nitratidesulfovibrio</taxon>
    </lineage>
</organism>
<dbReference type="Proteomes" id="UP000009173">
    <property type="component" value="Chromosome"/>
</dbReference>
<dbReference type="PROSITE" id="PS50987">
    <property type="entry name" value="HTH_ARSR_2"/>
    <property type="match status" value="1"/>
</dbReference>
<evidence type="ECO:0000256" key="3">
    <source>
        <dbReference type="ARBA" id="ARBA00023163"/>
    </source>
</evidence>
<keyword evidence="2" id="KW-0238">DNA-binding</keyword>
<dbReference type="InterPro" id="IPR011991">
    <property type="entry name" value="ArsR-like_HTH"/>
</dbReference>
<dbReference type="PANTHER" id="PTHR33154:SF18">
    <property type="entry name" value="ARSENICAL RESISTANCE OPERON REPRESSOR"/>
    <property type="match status" value="1"/>
</dbReference>
<dbReference type="SUPFAM" id="SSF46785">
    <property type="entry name" value="Winged helix' DNA-binding domain"/>
    <property type="match status" value="1"/>
</dbReference>